<keyword evidence="4" id="KW-1185">Reference proteome</keyword>
<comment type="caution">
    <text evidence="3">The sequence shown here is derived from an EMBL/GenBank/DDBJ whole genome shotgun (WGS) entry which is preliminary data.</text>
</comment>
<proteinExistence type="predicted"/>
<keyword evidence="2" id="KW-0472">Membrane</keyword>
<keyword evidence="2" id="KW-0812">Transmembrane</keyword>
<dbReference type="EMBL" id="JAUKUD010000002">
    <property type="protein sequence ID" value="KAK0751953.1"/>
    <property type="molecule type" value="Genomic_DNA"/>
</dbReference>
<organism evidence="3 4">
    <name type="scientific">Schizothecium vesticola</name>
    <dbReference type="NCBI Taxonomy" id="314040"/>
    <lineage>
        <taxon>Eukaryota</taxon>
        <taxon>Fungi</taxon>
        <taxon>Dikarya</taxon>
        <taxon>Ascomycota</taxon>
        <taxon>Pezizomycotina</taxon>
        <taxon>Sordariomycetes</taxon>
        <taxon>Sordariomycetidae</taxon>
        <taxon>Sordariales</taxon>
        <taxon>Schizotheciaceae</taxon>
        <taxon>Schizothecium</taxon>
    </lineage>
</organism>
<feature type="region of interest" description="Disordered" evidence="1">
    <location>
        <begin position="1"/>
        <end position="21"/>
    </location>
</feature>
<sequence length="384" mass="42478">MPSSESKVPPVLRPTHLGSPRSGGPVANCCCFFLYRPVSHFDGNSTEAAKFTSPRLVPELMSSAPADQVLLVLRNLAMYTEPVADPWFRASSQQDSRGYPAPQSSSMVAGAWFPDDVASGLGCTEQYQFCANGGCTALSGLHNQDSRPLGLSAAQRATYDVLWTSAWAANMFFVLHFLQDRFLLGRRLLHPSLISAPVAPDQWMQEAENLHNISMAVLQRRIVEYANPPDLSIRPGTRTRAFIVAPTTAVERDICYNVKTRNPVYLSFSLARLAAILLAGIMVMVVNVCLPHVVLHLRRRLAAANERSLRKSEAWTCAHMFHLHRAVLEGRSVGPWEPTEDDIPVLHDRCRLLGHVEEVGEAEQDYMMQGYGPASEARLIETGK</sequence>
<evidence type="ECO:0000313" key="3">
    <source>
        <dbReference type="EMBL" id="KAK0751953.1"/>
    </source>
</evidence>
<evidence type="ECO:0000256" key="2">
    <source>
        <dbReference type="SAM" id="Phobius"/>
    </source>
</evidence>
<gene>
    <name evidence="3" type="ORF">B0T18DRAFT_80361</name>
</gene>
<keyword evidence="2" id="KW-1133">Transmembrane helix</keyword>
<evidence type="ECO:0000256" key="1">
    <source>
        <dbReference type="SAM" id="MobiDB-lite"/>
    </source>
</evidence>
<accession>A0AA40F651</accession>
<name>A0AA40F651_9PEZI</name>
<evidence type="ECO:0000313" key="4">
    <source>
        <dbReference type="Proteomes" id="UP001172155"/>
    </source>
</evidence>
<protein>
    <recommendedName>
        <fullName evidence="5">Transmembrane protein</fullName>
    </recommendedName>
</protein>
<dbReference type="AlphaFoldDB" id="A0AA40F651"/>
<evidence type="ECO:0008006" key="5">
    <source>
        <dbReference type="Google" id="ProtNLM"/>
    </source>
</evidence>
<reference evidence="3" key="1">
    <citation type="submission" date="2023-06" db="EMBL/GenBank/DDBJ databases">
        <title>Genome-scale phylogeny and comparative genomics of the fungal order Sordariales.</title>
        <authorList>
            <consortium name="Lawrence Berkeley National Laboratory"/>
            <person name="Hensen N."/>
            <person name="Bonometti L."/>
            <person name="Westerberg I."/>
            <person name="Brannstrom I.O."/>
            <person name="Guillou S."/>
            <person name="Cros-Aarteil S."/>
            <person name="Calhoun S."/>
            <person name="Haridas S."/>
            <person name="Kuo A."/>
            <person name="Mondo S."/>
            <person name="Pangilinan J."/>
            <person name="Riley R."/>
            <person name="LaButti K."/>
            <person name="Andreopoulos B."/>
            <person name="Lipzen A."/>
            <person name="Chen C."/>
            <person name="Yanf M."/>
            <person name="Daum C."/>
            <person name="Ng V."/>
            <person name="Clum A."/>
            <person name="Steindorff A."/>
            <person name="Ohm R."/>
            <person name="Martin F."/>
            <person name="Silar P."/>
            <person name="Natvig D."/>
            <person name="Lalanne C."/>
            <person name="Gautier V."/>
            <person name="Ament-velasquez S.L."/>
            <person name="Kruys A."/>
            <person name="Hutchinson M.I."/>
            <person name="Powell A.J."/>
            <person name="Barry K."/>
            <person name="Miller A.N."/>
            <person name="Grigoriev I.V."/>
            <person name="Debuchy R."/>
            <person name="Gladieux P."/>
            <person name="Thoren M.H."/>
            <person name="Johannesson H."/>
        </authorList>
    </citation>
    <scope>NUCLEOTIDE SEQUENCE</scope>
    <source>
        <strain evidence="3">SMH3187-1</strain>
    </source>
</reference>
<dbReference type="Proteomes" id="UP001172155">
    <property type="component" value="Unassembled WGS sequence"/>
</dbReference>
<feature type="transmembrane region" description="Helical" evidence="2">
    <location>
        <begin position="264"/>
        <end position="290"/>
    </location>
</feature>